<feature type="compositionally biased region" description="Basic residues" evidence="1">
    <location>
        <begin position="30"/>
        <end position="43"/>
    </location>
</feature>
<proteinExistence type="predicted"/>
<keyword evidence="2" id="KW-0472">Membrane</keyword>
<evidence type="ECO:0000313" key="3">
    <source>
        <dbReference type="EMBL" id="CAL8109791.1"/>
    </source>
</evidence>
<reference evidence="3 4" key="1">
    <citation type="submission" date="2024-08" db="EMBL/GenBank/DDBJ databases">
        <authorList>
            <person name="Cucini C."/>
            <person name="Frati F."/>
        </authorList>
    </citation>
    <scope>NUCLEOTIDE SEQUENCE [LARGE SCALE GENOMIC DNA]</scope>
</reference>
<feature type="region of interest" description="Disordered" evidence="1">
    <location>
        <begin position="30"/>
        <end position="55"/>
    </location>
</feature>
<keyword evidence="2" id="KW-1133">Transmembrane helix</keyword>
<comment type="caution">
    <text evidence="3">The sequence shown here is derived from an EMBL/GenBank/DDBJ whole genome shotgun (WGS) entry which is preliminary data.</text>
</comment>
<feature type="transmembrane region" description="Helical" evidence="2">
    <location>
        <begin position="6"/>
        <end position="25"/>
    </location>
</feature>
<evidence type="ECO:0000256" key="2">
    <source>
        <dbReference type="SAM" id="Phobius"/>
    </source>
</evidence>
<name>A0ABP1QP54_9HEXA</name>
<organism evidence="3 4">
    <name type="scientific">Orchesella dallaii</name>
    <dbReference type="NCBI Taxonomy" id="48710"/>
    <lineage>
        <taxon>Eukaryota</taxon>
        <taxon>Metazoa</taxon>
        <taxon>Ecdysozoa</taxon>
        <taxon>Arthropoda</taxon>
        <taxon>Hexapoda</taxon>
        <taxon>Collembola</taxon>
        <taxon>Entomobryomorpha</taxon>
        <taxon>Entomobryoidea</taxon>
        <taxon>Orchesellidae</taxon>
        <taxon>Orchesellinae</taxon>
        <taxon>Orchesella</taxon>
    </lineage>
</organism>
<evidence type="ECO:0000313" key="4">
    <source>
        <dbReference type="Proteomes" id="UP001642540"/>
    </source>
</evidence>
<sequence length="116" mass="12763">MASELQITPLLVVVLILGMRIVILIRKLKSQKKAGKSNKRRNVSHGAANTPVTNNAERSVTFARVKSTIYYDPASTPSSRFQEVALSAEEPRRSSRIPTPRRACICGGIHSPTQHV</sequence>
<protein>
    <submittedName>
        <fullName evidence="3">Uncharacterized protein</fullName>
    </submittedName>
</protein>
<keyword evidence="2" id="KW-0812">Transmembrane</keyword>
<accession>A0ABP1QP54</accession>
<dbReference type="EMBL" id="CAXLJM020000042">
    <property type="protein sequence ID" value="CAL8109791.1"/>
    <property type="molecule type" value="Genomic_DNA"/>
</dbReference>
<keyword evidence="4" id="KW-1185">Reference proteome</keyword>
<dbReference type="Proteomes" id="UP001642540">
    <property type="component" value="Unassembled WGS sequence"/>
</dbReference>
<evidence type="ECO:0000256" key="1">
    <source>
        <dbReference type="SAM" id="MobiDB-lite"/>
    </source>
</evidence>
<gene>
    <name evidence="3" type="ORF">ODALV1_LOCUS13694</name>
</gene>